<keyword evidence="1" id="KW-0547">Nucleotide-binding</keyword>
<dbReference type="RefSeq" id="WP_129888665.1">
    <property type="nucleotide sequence ID" value="NZ_CP035758.1"/>
</dbReference>
<evidence type="ECO:0000256" key="1">
    <source>
        <dbReference type="PROSITE-ProRule" id="PRU00409"/>
    </source>
</evidence>
<keyword evidence="3" id="KW-0436">Ligase</keyword>
<accession>A0A4P6JQZ6</accession>
<dbReference type="EMBL" id="CP035758">
    <property type="protein sequence ID" value="QBD77610.1"/>
    <property type="molecule type" value="Genomic_DNA"/>
</dbReference>
<dbReference type="OrthoDB" id="9786585at2"/>
<dbReference type="AlphaFoldDB" id="A0A4P6JQZ6"/>
<evidence type="ECO:0000259" key="2">
    <source>
        <dbReference type="PROSITE" id="PS50975"/>
    </source>
</evidence>
<dbReference type="PROSITE" id="PS50975">
    <property type="entry name" value="ATP_GRASP"/>
    <property type="match status" value="1"/>
</dbReference>
<dbReference type="SUPFAM" id="SSF56059">
    <property type="entry name" value="Glutathione synthetase ATP-binding domain-like"/>
    <property type="match status" value="1"/>
</dbReference>
<protein>
    <submittedName>
        <fullName evidence="3">Alpha-L-glutamate ligase</fullName>
    </submittedName>
</protein>
<dbReference type="GO" id="GO:0046872">
    <property type="term" value="F:metal ion binding"/>
    <property type="evidence" value="ECO:0007669"/>
    <property type="project" value="InterPro"/>
</dbReference>
<dbReference type="GO" id="GO:0005737">
    <property type="term" value="C:cytoplasm"/>
    <property type="evidence" value="ECO:0007669"/>
    <property type="project" value="TreeGrafter"/>
</dbReference>
<dbReference type="Gene3D" id="3.30.470.20">
    <property type="entry name" value="ATP-grasp fold, B domain"/>
    <property type="match status" value="1"/>
</dbReference>
<dbReference type="Gene3D" id="3.40.50.20">
    <property type="match status" value="1"/>
</dbReference>
<reference evidence="3 4" key="1">
    <citation type="submission" date="2019-01" db="EMBL/GenBank/DDBJ databases">
        <title>Ktedonosporobacter rubrisoli SCAWS-G2.</title>
        <authorList>
            <person name="Huang Y."/>
            <person name="Yan B."/>
        </authorList>
    </citation>
    <scope>NUCLEOTIDE SEQUENCE [LARGE SCALE GENOMIC DNA]</scope>
    <source>
        <strain evidence="3 4">SCAWS-G2</strain>
    </source>
</reference>
<organism evidence="3 4">
    <name type="scientific">Ktedonosporobacter rubrisoli</name>
    <dbReference type="NCBI Taxonomy" id="2509675"/>
    <lineage>
        <taxon>Bacteria</taxon>
        <taxon>Bacillati</taxon>
        <taxon>Chloroflexota</taxon>
        <taxon>Ktedonobacteria</taxon>
        <taxon>Ktedonobacterales</taxon>
        <taxon>Ktedonosporobacteraceae</taxon>
        <taxon>Ktedonosporobacter</taxon>
    </lineage>
</organism>
<feature type="domain" description="ATP-grasp" evidence="2">
    <location>
        <begin position="96"/>
        <end position="275"/>
    </location>
</feature>
<dbReference type="PANTHER" id="PTHR21621">
    <property type="entry name" value="RIBOSOMAL PROTEIN S6 MODIFICATION PROTEIN"/>
    <property type="match status" value="1"/>
</dbReference>
<proteinExistence type="predicted"/>
<dbReference type="Proteomes" id="UP000290365">
    <property type="component" value="Chromosome"/>
</dbReference>
<dbReference type="GO" id="GO:0005524">
    <property type="term" value="F:ATP binding"/>
    <property type="evidence" value="ECO:0007669"/>
    <property type="project" value="UniProtKB-UniRule"/>
</dbReference>
<dbReference type="PANTHER" id="PTHR21621:SF0">
    <property type="entry name" value="BETA-CITRYLGLUTAMATE SYNTHASE B-RELATED"/>
    <property type="match status" value="1"/>
</dbReference>
<dbReference type="KEGG" id="kbs:EPA93_17065"/>
<keyword evidence="1" id="KW-0067">ATP-binding</keyword>
<dbReference type="InterPro" id="IPR013651">
    <property type="entry name" value="ATP-grasp_RimK-type"/>
</dbReference>
<dbReference type="GO" id="GO:0018169">
    <property type="term" value="F:ribosomal S6-glutamic acid ligase activity"/>
    <property type="evidence" value="ECO:0007669"/>
    <property type="project" value="TreeGrafter"/>
</dbReference>
<dbReference type="InterPro" id="IPR011761">
    <property type="entry name" value="ATP-grasp"/>
</dbReference>
<evidence type="ECO:0000313" key="3">
    <source>
        <dbReference type="EMBL" id="QBD77610.1"/>
    </source>
</evidence>
<evidence type="ECO:0000313" key="4">
    <source>
        <dbReference type="Proteomes" id="UP000290365"/>
    </source>
</evidence>
<name>A0A4P6JQZ6_KTERU</name>
<dbReference type="GO" id="GO:0009432">
    <property type="term" value="P:SOS response"/>
    <property type="evidence" value="ECO:0007669"/>
    <property type="project" value="TreeGrafter"/>
</dbReference>
<keyword evidence="4" id="KW-1185">Reference proteome</keyword>
<gene>
    <name evidence="3" type="ORF">EPA93_17065</name>
</gene>
<sequence length="275" mass="30925">MNICIITDDMAKVSSPMMKDVMRLLEKTHKIDIAYMTSLAEAYSSALIEGPLADLYLLKSHSPVGLEAARQLEERGAHVVNSWQATRACQDRNVMSTTLLNAGLPYPRTWYLDSLARDIHEDLLTTLPFPLVVKARYAYEGTMVDKVNDAAQLRCLAMYWGKKPVVLQECLPNDGWDTKLWVIGEQIFAAKRRSPINEGMPDEFQLMPDEIDEKCKSLALEAGRIFGLQVYVVDFINTPQGPVIVDVNSFPRFRGLFGPDKALVAFVERACCTYV</sequence>
<dbReference type="Pfam" id="PF08443">
    <property type="entry name" value="RimK"/>
    <property type="match status" value="1"/>
</dbReference>